<dbReference type="InterPro" id="IPR004314">
    <property type="entry name" value="Neprosin"/>
</dbReference>
<evidence type="ECO:0000259" key="1">
    <source>
        <dbReference type="PROSITE" id="PS52045"/>
    </source>
</evidence>
<reference evidence="2 3" key="1">
    <citation type="submission" date="2024-04" db="EMBL/GenBank/DDBJ databases">
        <title>Genome assembly C_amara_ONT_v2.</title>
        <authorList>
            <person name="Yant L."/>
            <person name="Moore C."/>
            <person name="Slenker M."/>
        </authorList>
    </citation>
    <scope>NUCLEOTIDE SEQUENCE [LARGE SCALE GENOMIC DNA]</scope>
    <source>
        <tissue evidence="2">Leaf</tissue>
    </source>
</reference>
<dbReference type="PANTHER" id="PTHR31589:SF198">
    <property type="entry name" value="NEP-INTERACTING PROTEIN 1"/>
    <property type="match status" value="1"/>
</dbReference>
<dbReference type="PROSITE" id="PS52045">
    <property type="entry name" value="NEPROSIN_PEP_CD"/>
    <property type="match status" value="1"/>
</dbReference>
<dbReference type="EMBL" id="JBANAX010000214">
    <property type="protein sequence ID" value="KAL1218359.1"/>
    <property type="molecule type" value="Genomic_DNA"/>
</dbReference>
<gene>
    <name evidence="2" type="ORF">V5N11_028067</name>
</gene>
<protein>
    <submittedName>
        <fullName evidence="2">Protein neprosin</fullName>
    </submittedName>
</protein>
<proteinExistence type="predicted"/>
<dbReference type="Gene3D" id="3.90.1320.10">
    <property type="entry name" value="Outer-capsid protein sigma 3, large lobe"/>
    <property type="match status" value="1"/>
</dbReference>
<accession>A0ABD1BMD1</accession>
<dbReference type="AlphaFoldDB" id="A0ABD1BMD1"/>
<keyword evidence="3" id="KW-1185">Reference proteome</keyword>
<dbReference type="Pfam" id="PF03080">
    <property type="entry name" value="Neprosin"/>
    <property type="match status" value="1"/>
</dbReference>
<dbReference type="Proteomes" id="UP001558713">
    <property type="component" value="Unassembled WGS sequence"/>
</dbReference>
<name>A0ABD1BMD1_CARAN</name>
<dbReference type="InterPro" id="IPR053168">
    <property type="entry name" value="Glutamic_endopeptidase"/>
</dbReference>
<evidence type="ECO:0000313" key="2">
    <source>
        <dbReference type="EMBL" id="KAL1218359.1"/>
    </source>
</evidence>
<feature type="domain" description="Neprosin PEP catalytic" evidence="1">
    <location>
        <begin position="1"/>
        <end position="207"/>
    </location>
</feature>
<dbReference type="PANTHER" id="PTHR31589">
    <property type="entry name" value="PROTEIN, PUTATIVE (DUF239)-RELATED-RELATED"/>
    <property type="match status" value="1"/>
</dbReference>
<comment type="caution">
    <text evidence="2">The sequence shown here is derived from an EMBL/GenBank/DDBJ whole genome shotgun (WGS) entry which is preliminary data.</text>
</comment>
<evidence type="ECO:0000313" key="3">
    <source>
        <dbReference type="Proteomes" id="UP001558713"/>
    </source>
</evidence>
<organism evidence="2 3">
    <name type="scientific">Cardamine amara subsp. amara</name>
    <dbReference type="NCBI Taxonomy" id="228776"/>
    <lineage>
        <taxon>Eukaryota</taxon>
        <taxon>Viridiplantae</taxon>
        <taxon>Streptophyta</taxon>
        <taxon>Embryophyta</taxon>
        <taxon>Tracheophyta</taxon>
        <taxon>Spermatophyta</taxon>
        <taxon>Magnoliopsida</taxon>
        <taxon>eudicotyledons</taxon>
        <taxon>Gunneridae</taxon>
        <taxon>Pentapetalae</taxon>
        <taxon>rosids</taxon>
        <taxon>malvids</taxon>
        <taxon>Brassicales</taxon>
        <taxon>Brassicaceae</taxon>
        <taxon>Cardamineae</taxon>
        <taxon>Cardamine</taxon>
    </lineage>
</organism>
<sequence>MAGPPHEPTIEVGWQVHEFSYGDDKPRLFIYWTSDAYRKTCCYNLRCGGFVPIKQEIAIGGVIPHVSTLDGPQEILPITIWKDPRTGNWWLKFFTHLIVGYWHSSLFNHIQNGATEINWGGEIINWKDGGHRTSTHMGSGRFAEQGWAKASYFNHIEILDESETVKQHLGYVPSVTDANCYNLRSGIDQTVGTFFYYGGHGRNPNCH</sequence>